<evidence type="ECO:0000313" key="3">
    <source>
        <dbReference type="Proteomes" id="UP000237423"/>
    </source>
</evidence>
<sequence length="74" mass="7914">MIPVIVKLCESPGRAGGLPVINYTIHFESAVLGLFAFASGTVMLVTDPYKMADIGLIMLGLYLMLTGLRTPKAD</sequence>
<name>A0A2S5CJE5_9GAMM</name>
<feature type="transmembrane region" description="Helical" evidence="1">
    <location>
        <begin position="20"/>
        <end position="45"/>
    </location>
</feature>
<feature type="transmembrane region" description="Helical" evidence="1">
    <location>
        <begin position="51"/>
        <end position="68"/>
    </location>
</feature>
<dbReference type="AlphaFoldDB" id="A0A2S5CJE5"/>
<organism evidence="2 3">
    <name type="scientific">Methylovulum psychrotolerans</name>
    <dbReference type="NCBI Taxonomy" id="1704499"/>
    <lineage>
        <taxon>Bacteria</taxon>
        <taxon>Pseudomonadati</taxon>
        <taxon>Pseudomonadota</taxon>
        <taxon>Gammaproteobacteria</taxon>
        <taxon>Methylococcales</taxon>
        <taxon>Methylococcaceae</taxon>
        <taxon>Methylovulum</taxon>
    </lineage>
</organism>
<evidence type="ECO:0000313" key="2">
    <source>
        <dbReference type="EMBL" id="POZ50867.1"/>
    </source>
</evidence>
<keyword evidence="1" id="KW-0472">Membrane</keyword>
<comment type="caution">
    <text evidence="2">The sequence shown here is derived from an EMBL/GenBank/DDBJ whole genome shotgun (WGS) entry which is preliminary data.</text>
</comment>
<dbReference type="Proteomes" id="UP000237423">
    <property type="component" value="Unassembled WGS sequence"/>
</dbReference>
<proteinExistence type="predicted"/>
<dbReference type="EMBL" id="PGFZ01000008">
    <property type="protein sequence ID" value="POZ50867.1"/>
    <property type="molecule type" value="Genomic_DNA"/>
</dbReference>
<protein>
    <submittedName>
        <fullName evidence="2">Uncharacterized protein</fullName>
    </submittedName>
</protein>
<gene>
    <name evidence="2" type="ORF">AADEFJLK_03339</name>
</gene>
<keyword evidence="1" id="KW-0812">Transmembrane</keyword>
<accession>A0A2S5CJE5</accession>
<reference evidence="2 3" key="1">
    <citation type="submission" date="2017-11" db="EMBL/GenBank/DDBJ databases">
        <title>Draft Genome Sequence of Methylobacter psychrotolerans Sph1T, an Obligate Methanotroph from Low-Temperature Environments.</title>
        <authorList>
            <person name="Oshkin I.Y."/>
            <person name="Miroshnikov K."/>
            <person name="Belova S.E."/>
            <person name="Korzhenkov A."/>
            <person name="Toshchakov S.V."/>
            <person name="Dedysh S.N."/>
        </authorList>
    </citation>
    <scope>NUCLEOTIDE SEQUENCE [LARGE SCALE GENOMIC DNA]</scope>
    <source>
        <strain evidence="2 3">Sph1</strain>
    </source>
</reference>
<evidence type="ECO:0000256" key="1">
    <source>
        <dbReference type="SAM" id="Phobius"/>
    </source>
</evidence>
<keyword evidence="1" id="KW-1133">Transmembrane helix</keyword>